<dbReference type="Gene3D" id="3.90.1300.10">
    <property type="entry name" value="Amidase signature (AS) domain"/>
    <property type="match status" value="1"/>
</dbReference>
<dbReference type="eggNOG" id="COG0154">
    <property type="taxonomic scope" value="Bacteria"/>
</dbReference>
<keyword evidence="9" id="KW-0808">Transferase</keyword>
<keyword evidence="4 7" id="KW-0067">ATP-binding</keyword>
<comment type="similarity">
    <text evidence="1 7">Belongs to the amidase family. GatA subfamily.</text>
</comment>
<dbReference type="EMBL" id="CP003257">
    <property type="protein sequence ID" value="AEX85672.1"/>
    <property type="molecule type" value="Genomic_DNA"/>
</dbReference>
<evidence type="ECO:0000256" key="3">
    <source>
        <dbReference type="ARBA" id="ARBA00022741"/>
    </source>
</evidence>
<feature type="domain" description="Amidase" evidence="8">
    <location>
        <begin position="23"/>
        <end position="428"/>
    </location>
</feature>
<evidence type="ECO:0000313" key="10">
    <source>
        <dbReference type="Proteomes" id="UP000007161"/>
    </source>
</evidence>
<feature type="active site" description="Acyl-ester intermediate" evidence="7">
    <location>
        <position position="142"/>
    </location>
</feature>
<dbReference type="NCBIfam" id="TIGR00132">
    <property type="entry name" value="gatA"/>
    <property type="match status" value="1"/>
</dbReference>
<dbReference type="HOGENOM" id="CLU_009600_0_3_0"/>
<dbReference type="InterPro" id="IPR023631">
    <property type="entry name" value="Amidase_dom"/>
</dbReference>
<dbReference type="OrthoDB" id="9811471at2"/>
<evidence type="ECO:0000256" key="5">
    <source>
        <dbReference type="ARBA" id="ARBA00022917"/>
    </source>
</evidence>
<keyword evidence="10" id="KW-1185">Reference proteome</keyword>
<sequence length="448" mass="49765">MKEFKYDAEKAKKINEKINAVLEFTEIEGNKEGKYHNTPFMVKDNIQVLETKMTSASKILENYNSTYTATAIQKLLNEGFKIVGKTNLDEFAMGGSNENSAFGPVKNPWDLERIPGGSSGGSAAVVAAGIVPFAIGSDTGGSVRQPASFCGIVGYKPTYGAISRYGLSAFASSLDQIGVLATNVKDAATVVEVMSGKDEKDSTTLDINWDLTSEIEKEPEKIKIAIPKEVFEVEGIDPKVLEKFKENIERLKENGIEIEEVEIPHLKYTVSIYYIIAPSEASSNLSRYDGMRFALREEKESLKDTYMETRDKGFGIEVKRRIFMGAFTLSSAYYDAYFSKAAKIRKLLNDDFEKVFEKYDAVLTPTTTMLPPKIGELKSPLEYYLMDLFTISANMIGAPAISIPSGLIDNLPFGIHLISKPLEDAKMLRIANKFEKIFGRLELPEVQL</sequence>
<dbReference type="KEGG" id="mpz:Marpi_1269"/>
<evidence type="ECO:0000313" key="9">
    <source>
        <dbReference type="EMBL" id="AEX85672.1"/>
    </source>
</evidence>
<reference evidence="10" key="2">
    <citation type="submission" date="2012-01" db="EMBL/GenBank/DDBJ databases">
        <title>Complete sequence of chromosome of Marinitoga piezophila KA3.</title>
        <authorList>
            <person name="Lucas S."/>
            <person name="Han J."/>
            <person name="Lapidus A."/>
            <person name="Cheng J.-F."/>
            <person name="Goodwin L."/>
            <person name="Pitluck S."/>
            <person name="Peters L."/>
            <person name="Mikhailova N."/>
            <person name="Teshima H."/>
            <person name="Detter J.C."/>
            <person name="Han C."/>
            <person name="Tapia R."/>
            <person name="Land M."/>
            <person name="Hauser L."/>
            <person name="Kyrpides N."/>
            <person name="Ivanova N."/>
            <person name="Pagani I."/>
            <person name="Jebbar M."/>
            <person name="Vannier P."/>
            <person name="Oger P."/>
            <person name="Cario A."/>
            <person name="Bartlett D."/>
            <person name="Noll K.M."/>
            <person name="Woyke T."/>
        </authorList>
    </citation>
    <scope>NUCLEOTIDE SEQUENCE [LARGE SCALE GENOMIC DNA]</scope>
    <source>
        <strain evidence="10">DSM 14283 / JCM 11233 / KA3</strain>
    </source>
</reference>
<dbReference type="RefSeq" id="WP_014296743.1">
    <property type="nucleotide sequence ID" value="NC_016751.1"/>
</dbReference>
<evidence type="ECO:0000256" key="7">
    <source>
        <dbReference type="HAMAP-Rule" id="MF_00120"/>
    </source>
</evidence>
<dbReference type="Proteomes" id="UP000007161">
    <property type="component" value="Chromosome"/>
</dbReference>
<dbReference type="STRING" id="443254.Marpi_1269"/>
<dbReference type="InterPro" id="IPR020556">
    <property type="entry name" value="Amidase_CS"/>
</dbReference>
<dbReference type="GO" id="GO:0050567">
    <property type="term" value="F:glutaminyl-tRNA synthase (glutamine-hydrolyzing) activity"/>
    <property type="evidence" value="ECO:0007669"/>
    <property type="project" value="UniProtKB-UniRule"/>
</dbReference>
<dbReference type="InterPro" id="IPR036928">
    <property type="entry name" value="AS_sf"/>
</dbReference>
<dbReference type="Pfam" id="PF01425">
    <property type="entry name" value="Amidase"/>
    <property type="match status" value="1"/>
</dbReference>
<protein>
    <recommendedName>
        <fullName evidence="7">Glutamyl-tRNA(Gln) amidotransferase subunit A</fullName>
        <shortName evidence="7">Glu-ADT subunit A</shortName>
        <ecNumber evidence="7">6.3.5.7</ecNumber>
    </recommendedName>
</protein>
<organism evidence="9 10">
    <name type="scientific">Marinitoga piezophila (strain DSM 14283 / JCM 11233 / KA3)</name>
    <dbReference type="NCBI Taxonomy" id="443254"/>
    <lineage>
        <taxon>Bacteria</taxon>
        <taxon>Thermotogati</taxon>
        <taxon>Thermotogota</taxon>
        <taxon>Thermotogae</taxon>
        <taxon>Petrotogales</taxon>
        <taxon>Petrotogaceae</taxon>
        <taxon>Marinitoga</taxon>
    </lineage>
</organism>
<dbReference type="GO" id="GO:0030956">
    <property type="term" value="C:glutamyl-tRNA(Gln) amidotransferase complex"/>
    <property type="evidence" value="ECO:0007669"/>
    <property type="project" value="InterPro"/>
</dbReference>
<comment type="catalytic activity">
    <reaction evidence="6 7">
        <text>L-glutamyl-tRNA(Gln) + L-glutamine + ATP + H2O = L-glutaminyl-tRNA(Gln) + L-glutamate + ADP + phosphate + H(+)</text>
        <dbReference type="Rhea" id="RHEA:17521"/>
        <dbReference type="Rhea" id="RHEA-COMP:9681"/>
        <dbReference type="Rhea" id="RHEA-COMP:9684"/>
        <dbReference type="ChEBI" id="CHEBI:15377"/>
        <dbReference type="ChEBI" id="CHEBI:15378"/>
        <dbReference type="ChEBI" id="CHEBI:29985"/>
        <dbReference type="ChEBI" id="CHEBI:30616"/>
        <dbReference type="ChEBI" id="CHEBI:43474"/>
        <dbReference type="ChEBI" id="CHEBI:58359"/>
        <dbReference type="ChEBI" id="CHEBI:78520"/>
        <dbReference type="ChEBI" id="CHEBI:78521"/>
        <dbReference type="ChEBI" id="CHEBI:456216"/>
        <dbReference type="EC" id="6.3.5.7"/>
    </reaction>
</comment>
<evidence type="ECO:0000256" key="4">
    <source>
        <dbReference type="ARBA" id="ARBA00022840"/>
    </source>
</evidence>
<dbReference type="GO" id="GO:0006412">
    <property type="term" value="P:translation"/>
    <property type="evidence" value="ECO:0007669"/>
    <property type="project" value="UniProtKB-UniRule"/>
</dbReference>
<dbReference type="EC" id="6.3.5.7" evidence="7"/>
<feature type="active site" description="Charge relay system" evidence="7">
    <location>
        <position position="43"/>
    </location>
</feature>
<gene>
    <name evidence="7" type="primary">gatA</name>
    <name evidence="9" type="ordered locus">Marpi_1269</name>
</gene>
<evidence type="ECO:0000256" key="2">
    <source>
        <dbReference type="ARBA" id="ARBA00022598"/>
    </source>
</evidence>
<keyword evidence="2 7" id="KW-0436">Ligase</keyword>
<feature type="active site" description="Charge relay system" evidence="7">
    <location>
        <position position="118"/>
    </location>
</feature>
<dbReference type="GO" id="GO:0005524">
    <property type="term" value="F:ATP binding"/>
    <property type="evidence" value="ECO:0007669"/>
    <property type="project" value="UniProtKB-KW"/>
</dbReference>
<name>H2J2Y1_MARPK</name>
<proteinExistence type="inferred from homology"/>
<dbReference type="AlphaFoldDB" id="H2J2Y1"/>
<evidence type="ECO:0000256" key="1">
    <source>
        <dbReference type="ARBA" id="ARBA00008069"/>
    </source>
</evidence>
<dbReference type="InterPro" id="IPR000120">
    <property type="entry name" value="Amidase"/>
</dbReference>
<dbReference type="HAMAP" id="MF_00120">
    <property type="entry name" value="GatA"/>
    <property type="match status" value="1"/>
</dbReference>
<reference evidence="9 10" key="1">
    <citation type="journal article" date="2012" name="J. Bacteriol.">
        <title>Complete Genome Sequence of the Thermophilic, Piezophilic, Heterotrophic Bacterium Marinitoga piezophila KA3.</title>
        <authorList>
            <person name="Lucas S."/>
            <person name="Han J."/>
            <person name="Lapidus A."/>
            <person name="Cheng J.F."/>
            <person name="Goodwin L.A."/>
            <person name="Pitluck S."/>
            <person name="Peters L."/>
            <person name="Mikhailova N."/>
            <person name="Teshima H."/>
            <person name="Detter J.C."/>
            <person name="Han C."/>
            <person name="Tapia R."/>
            <person name="Land M."/>
            <person name="Hauser L."/>
            <person name="Kyrpides N.C."/>
            <person name="Ivanova N."/>
            <person name="Pagani I."/>
            <person name="Vannier P."/>
            <person name="Oger P."/>
            <person name="Bartlett D.H."/>
            <person name="Noll K.M."/>
            <person name="Woyke T."/>
            <person name="Jebbar M."/>
        </authorList>
    </citation>
    <scope>NUCLEOTIDE SEQUENCE [LARGE SCALE GENOMIC DNA]</scope>
    <source>
        <strain evidence="10">DSM 14283 / JCM 11233 / KA3</strain>
    </source>
</reference>
<dbReference type="SUPFAM" id="SSF75304">
    <property type="entry name" value="Amidase signature (AS) enzymes"/>
    <property type="match status" value="1"/>
</dbReference>
<dbReference type="PANTHER" id="PTHR11895">
    <property type="entry name" value="TRANSAMIDASE"/>
    <property type="match status" value="1"/>
</dbReference>
<accession>H2J2Y1</accession>
<dbReference type="PROSITE" id="PS00571">
    <property type="entry name" value="AMIDASES"/>
    <property type="match status" value="1"/>
</dbReference>
<comment type="subunit">
    <text evidence="7">Heterotrimer of A, B and C subunits.</text>
</comment>
<dbReference type="PANTHER" id="PTHR11895:SF151">
    <property type="entry name" value="GLUTAMYL-TRNA(GLN) AMIDOTRANSFERASE SUBUNIT A"/>
    <property type="match status" value="1"/>
</dbReference>
<comment type="function">
    <text evidence="7">Allows the formation of correctly charged Gln-tRNA(Gln) through the transamidation of misacylated Glu-tRNA(Gln) in organisms which lack glutaminyl-tRNA synthetase. The reaction takes place in the presence of glutamine and ATP through an activated gamma-phospho-Glu-tRNA(Gln).</text>
</comment>
<keyword evidence="3 7" id="KW-0547">Nucleotide-binding</keyword>
<dbReference type="InterPro" id="IPR004412">
    <property type="entry name" value="GatA"/>
</dbReference>
<keyword evidence="5 7" id="KW-0648">Protein biosynthesis</keyword>
<evidence type="ECO:0000259" key="8">
    <source>
        <dbReference type="Pfam" id="PF01425"/>
    </source>
</evidence>
<dbReference type="GO" id="GO:0016740">
    <property type="term" value="F:transferase activity"/>
    <property type="evidence" value="ECO:0007669"/>
    <property type="project" value="UniProtKB-KW"/>
</dbReference>
<evidence type="ECO:0000256" key="6">
    <source>
        <dbReference type="ARBA" id="ARBA00047407"/>
    </source>
</evidence>